<reference evidence="2" key="1">
    <citation type="submission" date="2021-03" db="EMBL/GenBank/DDBJ databases">
        <title>Draft genome sequence of rust myrtle Austropuccinia psidii MF-1, a brazilian biotype.</title>
        <authorList>
            <person name="Quecine M.C."/>
            <person name="Pachon D.M.R."/>
            <person name="Bonatelli M.L."/>
            <person name="Correr F.H."/>
            <person name="Franceschini L.M."/>
            <person name="Leite T.F."/>
            <person name="Margarido G.R.A."/>
            <person name="Almeida C.A."/>
            <person name="Ferrarezi J.A."/>
            <person name="Labate C.A."/>
        </authorList>
    </citation>
    <scope>NUCLEOTIDE SEQUENCE</scope>
    <source>
        <strain evidence="2">MF-1</strain>
    </source>
</reference>
<feature type="region of interest" description="Disordered" evidence="1">
    <location>
        <begin position="242"/>
        <end position="286"/>
    </location>
</feature>
<organism evidence="2 3">
    <name type="scientific">Austropuccinia psidii MF-1</name>
    <dbReference type="NCBI Taxonomy" id="1389203"/>
    <lineage>
        <taxon>Eukaryota</taxon>
        <taxon>Fungi</taxon>
        <taxon>Dikarya</taxon>
        <taxon>Basidiomycota</taxon>
        <taxon>Pucciniomycotina</taxon>
        <taxon>Pucciniomycetes</taxon>
        <taxon>Pucciniales</taxon>
        <taxon>Sphaerophragmiaceae</taxon>
        <taxon>Austropuccinia</taxon>
    </lineage>
</organism>
<protein>
    <submittedName>
        <fullName evidence="2">Uncharacterized protein</fullName>
    </submittedName>
</protein>
<name>A0A9Q3CC91_9BASI</name>
<proteinExistence type="predicted"/>
<gene>
    <name evidence="2" type="ORF">O181_019781</name>
</gene>
<sequence>MHTPAVPSRYTSYAALNPPYDSSSLPLTILTLAYASDASLNPPYAFSHLPLPSTLLTPSPTCLILSTAYHPYTCVVPSQHAPNAAPTNPYASAPPPLTILTLLWRPQDMPPTPSPTCLILSSNYHPYALGVLLTCLRHCSHTSLILNATYHPYAPATLSRLDYNSSPHLCPHHSLFFRTHASSSLLLPRRPQDIPLTLPSTPLRLILSPPLTILMLRTSAPESGSEISDMVSSHELGIEVESQSHENNQDPPVLPESQPPSSQKPNSKRYQKEKTVEPCSPTEDAGQDDVIFSRKVKILSKERFVSNIAQKIPRLEKIQNDSKIPDYVCQKIAEAMSLLKMDLNYKQRIRKKTKYTRHKKSNKKCHTFEAAKDSRDQGDEMINVDVDHIDNEPPHTESPPKLNEAIHDETPLASPQNIQAIQEMETIKHDTMGQDMTDIMPEPELEVSSSTNFQGIFLSCIEEFGDILNYHSNITQESWKRGIDNINSIYHNQWDNLPKNDSHTFRPVGIKVISNQELKISAWLEELEISGLDFFKPTETEAFCNNNIWNLKSMKESAKPSDNIPKSENSFFKMIQSFLYPTNPIKHFWENVMFESIILVSYDVIAPK</sequence>
<evidence type="ECO:0000313" key="3">
    <source>
        <dbReference type="Proteomes" id="UP000765509"/>
    </source>
</evidence>
<accession>A0A9Q3CC91</accession>
<evidence type="ECO:0000313" key="2">
    <source>
        <dbReference type="EMBL" id="MBW0480066.1"/>
    </source>
</evidence>
<dbReference type="EMBL" id="AVOT02005827">
    <property type="protein sequence ID" value="MBW0480066.1"/>
    <property type="molecule type" value="Genomic_DNA"/>
</dbReference>
<evidence type="ECO:0000256" key="1">
    <source>
        <dbReference type="SAM" id="MobiDB-lite"/>
    </source>
</evidence>
<keyword evidence="3" id="KW-1185">Reference proteome</keyword>
<dbReference type="AlphaFoldDB" id="A0A9Q3CC91"/>
<dbReference type="Proteomes" id="UP000765509">
    <property type="component" value="Unassembled WGS sequence"/>
</dbReference>
<comment type="caution">
    <text evidence="2">The sequence shown here is derived from an EMBL/GenBank/DDBJ whole genome shotgun (WGS) entry which is preliminary data.</text>
</comment>